<dbReference type="PROSITE" id="PS50082">
    <property type="entry name" value="WD_REPEATS_2"/>
    <property type="match status" value="1"/>
</dbReference>
<gene>
    <name evidence="4" type="ORF">C1H46_027480</name>
</gene>
<keyword evidence="1 3" id="KW-0853">WD repeat</keyword>
<dbReference type="InterPro" id="IPR015943">
    <property type="entry name" value="WD40/YVTN_repeat-like_dom_sf"/>
</dbReference>
<evidence type="ECO:0000256" key="1">
    <source>
        <dbReference type="ARBA" id="ARBA00022574"/>
    </source>
</evidence>
<dbReference type="GO" id="GO:0005656">
    <property type="term" value="C:nuclear pre-replicative complex"/>
    <property type="evidence" value="ECO:0007669"/>
    <property type="project" value="TreeGrafter"/>
</dbReference>
<dbReference type="InterPro" id="IPR045227">
    <property type="entry name" value="WDR18/Ipi3/RID3"/>
</dbReference>
<dbReference type="Proteomes" id="UP000315295">
    <property type="component" value="Unassembled WGS sequence"/>
</dbReference>
<accession>A0A540LKH0</accession>
<evidence type="ECO:0000313" key="4">
    <source>
        <dbReference type="EMBL" id="TQD86966.1"/>
    </source>
</evidence>
<name>A0A540LKH0_MALBA</name>
<organism evidence="4 5">
    <name type="scientific">Malus baccata</name>
    <name type="common">Siberian crab apple</name>
    <name type="synonym">Pyrus baccata</name>
    <dbReference type="NCBI Taxonomy" id="106549"/>
    <lineage>
        <taxon>Eukaryota</taxon>
        <taxon>Viridiplantae</taxon>
        <taxon>Streptophyta</taxon>
        <taxon>Embryophyta</taxon>
        <taxon>Tracheophyta</taxon>
        <taxon>Spermatophyta</taxon>
        <taxon>Magnoliopsida</taxon>
        <taxon>eudicotyledons</taxon>
        <taxon>Gunneridae</taxon>
        <taxon>Pentapetalae</taxon>
        <taxon>rosids</taxon>
        <taxon>fabids</taxon>
        <taxon>Rosales</taxon>
        <taxon>Rosaceae</taxon>
        <taxon>Amygdaloideae</taxon>
        <taxon>Maleae</taxon>
        <taxon>Malus</taxon>
    </lineage>
</organism>
<dbReference type="PANTHER" id="PTHR18763">
    <property type="entry name" value="WD-REPEAT PROTEIN 18"/>
    <property type="match status" value="1"/>
</dbReference>
<dbReference type="GO" id="GO:0006261">
    <property type="term" value="P:DNA-templated DNA replication"/>
    <property type="evidence" value="ECO:0007669"/>
    <property type="project" value="TreeGrafter"/>
</dbReference>
<evidence type="ECO:0000256" key="3">
    <source>
        <dbReference type="PROSITE-ProRule" id="PRU00221"/>
    </source>
</evidence>
<evidence type="ECO:0000256" key="2">
    <source>
        <dbReference type="ARBA" id="ARBA00022737"/>
    </source>
</evidence>
<sequence length="156" mass="17590">MGSISSIVSRITAYGISGNYLISGSEEGVVRVWDARTHNILRMFKHAKGPVNNILVVRQHFSEKYIEDLKQVWSSLHYTVHTHTPVLVKEKTIPMKSVMQQPTTGSSNACRLLSLSISLPLKRKYVIPASISSTRNSQARRINEKFKRSTKHACIN</sequence>
<dbReference type="GO" id="GO:0006364">
    <property type="term" value="P:rRNA processing"/>
    <property type="evidence" value="ECO:0007669"/>
    <property type="project" value="TreeGrafter"/>
</dbReference>
<dbReference type="STRING" id="106549.A0A540LKH0"/>
<dbReference type="PANTHER" id="PTHR18763:SF0">
    <property type="entry name" value="WD REPEAT-CONTAINING PROTEIN 18"/>
    <property type="match status" value="1"/>
</dbReference>
<feature type="repeat" description="WD" evidence="3">
    <location>
        <begin position="17"/>
        <end position="43"/>
    </location>
</feature>
<dbReference type="GO" id="GO:0120330">
    <property type="term" value="C:rixosome complex"/>
    <property type="evidence" value="ECO:0007669"/>
    <property type="project" value="TreeGrafter"/>
</dbReference>
<dbReference type="Gene3D" id="2.130.10.10">
    <property type="entry name" value="YVTN repeat-like/Quinoprotein amine dehydrogenase"/>
    <property type="match status" value="1"/>
</dbReference>
<dbReference type="InterPro" id="IPR001680">
    <property type="entry name" value="WD40_rpt"/>
</dbReference>
<keyword evidence="2" id="KW-0677">Repeat</keyword>
<dbReference type="EMBL" id="VIEB01000552">
    <property type="protein sequence ID" value="TQD86966.1"/>
    <property type="molecule type" value="Genomic_DNA"/>
</dbReference>
<proteinExistence type="predicted"/>
<keyword evidence="5" id="KW-1185">Reference proteome</keyword>
<dbReference type="AlphaFoldDB" id="A0A540LKH0"/>
<dbReference type="InterPro" id="IPR036322">
    <property type="entry name" value="WD40_repeat_dom_sf"/>
</dbReference>
<reference evidence="4 5" key="1">
    <citation type="journal article" date="2019" name="G3 (Bethesda)">
        <title>Sequencing of a Wild Apple (Malus baccata) Genome Unravels the Differences Between Cultivated and Wild Apple Species Regarding Disease Resistance and Cold Tolerance.</title>
        <authorList>
            <person name="Chen X."/>
        </authorList>
    </citation>
    <scope>NUCLEOTIDE SEQUENCE [LARGE SCALE GENOMIC DNA]</scope>
    <source>
        <strain evidence="5">cv. Shandingzi</strain>
        <tissue evidence="4">Leaves</tissue>
    </source>
</reference>
<comment type="caution">
    <text evidence="4">The sequence shown here is derived from an EMBL/GenBank/DDBJ whole genome shotgun (WGS) entry which is preliminary data.</text>
</comment>
<dbReference type="SUPFAM" id="SSF50978">
    <property type="entry name" value="WD40 repeat-like"/>
    <property type="match status" value="1"/>
</dbReference>
<protein>
    <submittedName>
        <fullName evidence="4">Uncharacterized protein</fullName>
    </submittedName>
</protein>
<evidence type="ECO:0000313" key="5">
    <source>
        <dbReference type="Proteomes" id="UP000315295"/>
    </source>
</evidence>